<name>A0A0G4GTI9_9ALVE</name>
<organism evidence="5">
    <name type="scientific">Chromera velia CCMP2878</name>
    <dbReference type="NCBI Taxonomy" id="1169474"/>
    <lineage>
        <taxon>Eukaryota</taxon>
        <taxon>Sar</taxon>
        <taxon>Alveolata</taxon>
        <taxon>Colpodellida</taxon>
        <taxon>Chromeraceae</taxon>
        <taxon>Chromera</taxon>
    </lineage>
</organism>
<reference evidence="5" key="1">
    <citation type="submission" date="2014-11" db="EMBL/GenBank/DDBJ databases">
        <authorList>
            <person name="Otto D Thomas"/>
            <person name="Naeem Raeece"/>
        </authorList>
    </citation>
    <scope>NUCLEOTIDE SEQUENCE</scope>
</reference>
<dbReference type="CDD" id="cd00201">
    <property type="entry name" value="WW"/>
    <property type="match status" value="1"/>
</dbReference>
<dbReference type="EMBL" id="CDMZ01001522">
    <property type="protein sequence ID" value="CEM33813.1"/>
    <property type="molecule type" value="Genomic_DNA"/>
</dbReference>
<dbReference type="PROSITE" id="PS01159">
    <property type="entry name" value="WW_DOMAIN_1"/>
    <property type="match status" value="1"/>
</dbReference>
<dbReference type="AlphaFoldDB" id="A0A0G4GTI9"/>
<proteinExistence type="predicted"/>
<accession>A0A0G4GTI9</accession>
<feature type="region of interest" description="Disordered" evidence="1">
    <location>
        <begin position="63"/>
        <end position="84"/>
    </location>
</feature>
<feature type="chain" id="PRO_5005190459" description="WW domain-containing protein" evidence="3">
    <location>
        <begin position="29"/>
        <end position="220"/>
    </location>
</feature>
<evidence type="ECO:0000259" key="4">
    <source>
        <dbReference type="PROSITE" id="PS50020"/>
    </source>
</evidence>
<evidence type="ECO:0000256" key="2">
    <source>
        <dbReference type="SAM" id="Phobius"/>
    </source>
</evidence>
<feature type="region of interest" description="Disordered" evidence="1">
    <location>
        <begin position="200"/>
        <end position="220"/>
    </location>
</feature>
<dbReference type="SMART" id="SM00456">
    <property type="entry name" value="WW"/>
    <property type="match status" value="1"/>
</dbReference>
<gene>
    <name evidence="5" type="ORF">Cvel_23263</name>
</gene>
<evidence type="ECO:0000256" key="1">
    <source>
        <dbReference type="SAM" id="MobiDB-lite"/>
    </source>
</evidence>
<dbReference type="PROSITE" id="PS51257">
    <property type="entry name" value="PROKAR_LIPOPROTEIN"/>
    <property type="match status" value="1"/>
</dbReference>
<keyword evidence="2" id="KW-0812">Transmembrane</keyword>
<dbReference type="PROSITE" id="PS50020">
    <property type="entry name" value="WW_DOMAIN_2"/>
    <property type="match status" value="1"/>
</dbReference>
<dbReference type="Pfam" id="PF00397">
    <property type="entry name" value="WW"/>
    <property type="match status" value="1"/>
</dbReference>
<sequence length="220" mass="24579">MLPRTSPQALAFLLGLFLCAVTPSYGSAGCEMGKSGCAGTQMSSRATATMRMHKGPAAFVEWSEKRQAKRTKREQEKRSQDSKTFVSMLEEKLLLDDKPSKKNDKNEAKSDAKKKHENYLVWYMVIGVIVVGLAGAAIYLALFRKEQKQERKMKKSGDKKKTRGGSKPGKLAETEWKEFYDPEGRPYYYNEVTGRTQWEFPLDGGSASEAGAMSGAERAR</sequence>
<dbReference type="InterPro" id="IPR001202">
    <property type="entry name" value="WW_dom"/>
</dbReference>
<evidence type="ECO:0000313" key="5">
    <source>
        <dbReference type="EMBL" id="CEM33813.1"/>
    </source>
</evidence>
<feature type="region of interest" description="Disordered" evidence="1">
    <location>
        <begin position="150"/>
        <end position="175"/>
    </location>
</feature>
<feature type="signal peptide" evidence="3">
    <location>
        <begin position="1"/>
        <end position="28"/>
    </location>
</feature>
<feature type="transmembrane region" description="Helical" evidence="2">
    <location>
        <begin position="120"/>
        <end position="143"/>
    </location>
</feature>
<protein>
    <recommendedName>
        <fullName evidence="4">WW domain-containing protein</fullName>
    </recommendedName>
</protein>
<keyword evidence="2" id="KW-0472">Membrane</keyword>
<dbReference type="InterPro" id="IPR036020">
    <property type="entry name" value="WW_dom_sf"/>
</dbReference>
<keyword evidence="2" id="KW-1133">Transmembrane helix</keyword>
<feature type="compositionally biased region" description="Basic residues" evidence="1">
    <location>
        <begin position="151"/>
        <end position="164"/>
    </location>
</feature>
<evidence type="ECO:0000256" key="3">
    <source>
        <dbReference type="SAM" id="SignalP"/>
    </source>
</evidence>
<dbReference type="VEuPathDB" id="CryptoDB:Cvel_23263"/>
<dbReference type="Gene3D" id="2.20.70.10">
    <property type="match status" value="1"/>
</dbReference>
<feature type="domain" description="WW" evidence="4">
    <location>
        <begin position="170"/>
        <end position="203"/>
    </location>
</feature>
<feature type="compositionally biased region" description="Low complexity" evidence="1">
    <location>
        <begin position="204"/>
        <end position="220"/>
    </location>
</feature>
<keyword evidence="3" id="KW-0732">Signal</keyword>
<dbReference type="SUPFAM" id="SSF51045">
    <property type="entry name" value="WW domain"/>
    <property type="match status" value="1"/>
</dbReference>